<organism evidence="1 2">
    <name type="scientific">Breoghania corrubedonensis</name>
    <dbReference type="NCBI Taxonomy" id="665038"/>
    <lineage>
        <taxon>Bacteria</taxon>
        <taxon>Pseudomonadati</taxon>
        <taxon>Pseudomonadota</taxon>
        <taxon>Alphaproteobacteria</taxon>
        <taxon>Hyphomicrobiales</taxon>
        <taxon>Stappiaceae</taxon>
        <taxon>Breoghania</taxon>
    </lineage>
</organism>
<dbReference type="AlphaFoldDB" id="A0A2T5UPY0"/>
<dbReference type="RefSeq" id="WP_107992100.1">
    <property type="nucleotide sequence ID" value="NZ_QAYG01000016.1"/>
</dbReference>
<comment type="caution">
    <text evidence="1">The sequence shown here is derived from an EMBL/GenBank/DDBJ whole genome shotgun (WGS) entry which is preliminary data.</text>
</comment>
<proteinExistence type="predicted"/>
<name>A0A2T5UPY0_9HYPH</name>
<keyword evidence="2" id="KW-1185">Reference proteome</keyword>
<dbReference type="EMBL" id="QAYG01000016">
    <property type="protein sequence ID" value="PTW53578.1"/>
    <property type="molecule type" value="Genomic_DNA"/>
</dbReference>
<gene>
    <name evidence="1" type="ORF">C8N35_11633</name>
</gene>
<evidence type="ECO:0000313" key="1">
    <source>
        <dbReference type="EMBL" id="PTW53578.1"/>
    </source>
</evidence>
<protein>
    <submittedName>
        <fullName evidence="1">Uncharacterized protein</fullName>
    </submittedName>
</protein>
<dbReference type="Proteomes" id="UP000244081">
    <property type="component" value="Unassembled WGS sequence"/>
</dbReference>
<accession>A0A2T5UPY0</accession>
<reference evidence="1 2" key="1">
    <citation type="submission" date="2018-04" db="EMBL/GenBank/DDBJ databases">
        <title>Genomic Encyclopedia of Archaeal and Bacterial Type Strains, Phase II (KMG-II): from individual species to whole genera.</title>
        <authorList>
            <person name="Goeker M."/>
        </authorList>
    </citation>
    <scope>NUCLEOTIDE SEQUENCE [LARGE SCALE GENOMIC DNA]</scope>
    <source>
        <strain evidence="1 2">DSM 23382</strain>
    </source>
</reference>
<evidence type="ECO:0000313" key="2">
    <source>
        <dbReference type="Proteomes" id="UP000244081"/>
    </source>
</evidence>
<sequence>MSVHYGDAATGLVPYGYPAFAQSLIRKRFTIDVDALVADDLLIVGVLPLGCSPSYMVLDSDALDVDAEPTAAVKVGLINDAIDDVSEGSKVEELFTATEAVRAGGVEVGETAAVVRVTPVNYDRAIALEVTAGAATAKAGQIGLTVFYTTE</sequence>